<evidence type="ECO:0000313" key="1">
    <source>
        <dbReference type="EMBL" id="CDF36223.1"/>
    </source>
</evidence>
<keyword evidence="2" id="KW-1185">Reference proteome</keyword>
<dbReference type="AlphaFoldDB" id="R7QEL0"/>
<accession>R7QEL0</accession>
<name>R7QEL0_CHOCR</name>
<evidence type="ECO:0000313" key="2">
    <source>
        <dbReference type="Proteomes" id="UP000012073"/>
    </source>
</evidence>
<dbReference type="Gramene" id="CDF36223">
    <property type="protein sequence ID" value="CDF36223"/>
    <property type="gene ID" value="CHC_T00004613001"/>
</dbReference>
<dbReference type="KEGG" id="ccp:CHC_T00004613001"/>
<organism evidence="1 2">
    <name type="scientific">Chondrus crispus</name>
    <name type="common">Carrageen Irish moss</name>
    <name type="synonym">Polymorpha crispa</name>
    <dbReference type="NCBI Taxonomy" id="2769"/>
    <lineage>
        <taxon>Eukaryota</taxon>
        <taxon>Rhodophyta</taxon>
        <taxon>Florideophyceae</taxon>
        <taxon>Rhodymeniophycidae</taxon>
        <taxon>Gigartinales</taxon>
        <taxon>Gigartinaceae</taxon>
        <taxon>Chondrus</taxon>
    </lineage>
</organism>
<dbReference type="GeneID" id="17323753"/>
<dbReference type="Proteomes" id="UP000012073">
    <property type="component" value="Unassembled WGS sequence"/>
</dbReference>
<dbReference type="EMBL" id="HG001766">
    <property type="protein sequence ID" value="CDF36223.1"/>
    <property type="molecule type" value="Genomic_DNA"/>
</dbReference>
<gene>
    <name evidence="1" type="ORF">CHC_T00004613001</name>
</gene>
<sequence>MCDAATSATFAQLLREAGSHVSNPTEEKSACAATQTKRLVVCCLEFSARRGHALG</sequence>
<dbReference type="RefSeq" id="XP_005716042.1">
    <property type="nucleotide sequence ID" value="XM_005715985.1"/>
</dbReference>
<proteinExistence type="predicted"/>
<reference evidence="2" key="1">
    <citation type="journal article" date="2013" name="Proc. Natl. Acad. Sci. U.S.A.">
        <title>Genome structure and metabolic features in the red seaweed Chondrus crispus shed light on evolution of the Archaeplastida.</title>
        <authorList>
            <person name="Collen J."/>
            <person name="Porcel B."/>
            <person name="Carre W."/>
            <person name="Ball S.G."/>
            <person name="Chaparro C."/>
            <person name="Tonon T."/>
            <person name="Barbeyron T."/>
            <person name="Michel G."/>
            <person name="Noel B."/>
            <person name="Valentin K."/>
            <person name="Elias M."/>
            <person name="Artiguenave F."/>
            <person name="Arun A."/>
            <person name="Aury J.M."/>
            <person name="Barbosa-Neto J.F."/>
            <person name="Bothwell J.H."/>
            <person name="Bouget F.Y."/>
            <person name="Brillet L."/>
            <person name="Cabello-Hurtado F."/>
            <person name="Capella-Gutierrez S."/>
            <person name="Charrier B."/>
            <person name="Cladiere L."/>
            <person name="Cock J.M."/>
            <person name="Coelho S.M."/>
            <person name="Colleoni C."/>
            <person name="Czjzek M."/>
            <person name="Da Silva C."/>
            <person name="Delage L."/>
            <person name="Denoeud F."/>
            <person name="Deschamps P."/>
            <person name="Dittami S.M."/>
            <person name="Gabaldon T."/>
            <person name="Gachon C.M."/>
            <person name="Groisillier A."/>
            <person name="Herve C."/>
            <person name="Jabbari K."/>
            <person name="Katinka M."/>
            <person name="Kloareg B."/>
            <person name="Kowalczyk N."/>
            <person name="Labadie K."/>
            <person name="Leblanc C."/>
            <person name="Lopez P.J."/>
            <person name="McLachlan D.H."/>
            <person name="Meslet-Cladiere L."/>
            <person name="Moustafa A."/>
            <person name="Nehr Z."/>
            <person name="Nyvall Collen P."/>
            <person name="Panaud O."/>
            <person name="Partensky F."/>
            <person name="Poulain J."/>
            <person name="Rensing S.A."/>
            <person name="Rousvoal S."/>
            <person name="Samson G."/>
            <person name="Symeonidi A."/>
            <person name="Weissenbach J."/>
            <person name="Zambounis A."/>
            <person name="Wincker P."/>
            <person name="Boyen C."/>
        </authorList>
    </citation>
    <scope>NUCLEOTIDE SEQUENCE [LARGE SCALE GENOMIC DNA]</scope>
    <source>
        <strain evidence="2">cv. Stackhouse</strain>
    </source>
</reference>
<protein>
    <submittedName>
        <fullName evidence="1">Uncharacterized protein</fullName>
    </submittedName>
</protein>